<evidence type="ECO:0000313" key="3">
    <source>
        <dbReference type="Proteomes" id="UP000054558"/>
    </source>
</evidence>
<dbReference type="AlphaFoldDB" id="A0A1Y1IC56"/>
<dbReference type="Gene3D" id="3.40.50.11350">
    <property type="match status" value="1"/>
</dbReference>
<keyword evidence="1" id="KW-0812">Transmembrane</keyword>
<keyword evidence="3" id="KW-1185">Reference proteome</keyword>
<accession>A0A1Y1IC56</accession>
<keyword evidence="1" id="KW-1133">Transmembrane helix</keyword>
<evidence type="ECO:0000256" key="1">
    <source>
        <dbReference type="SAM" id="Phobius"/>
    </source>
</evidence>
<dbReference type="EMBL" id="DF237354">
    <property type="protein sequence ID" value="GAQ88163.1"/>
    <property type="molecule type" value="Genomic_DNA"/>
</dbReference>
<proteinExistence type="predicted"/>
<protein>
    <recommendedName>
        <fullName evidence="4">Fucosyltransferase</fullName>
    </recommendedName>
</protein>
<reference evidence="2 3" key="1">
    <citation type="journal article" date="2014" name="Nat. Commun.">
        <title>Klebsormidium flaccidum genome reveals primary factors for plant terrestrial adaptation.</title>
        <authorList>
            <person name="Hori K."/>
            <person name="Maruyama F."/>
            <person name="Fujisawa T."/>
            <person name="Togashi T."/>
            <person name="Yamamoto N."/>
            <person name="Seo M."/>
            <person name="Sato S."/>
            <person name="Yamada T."/>
            <person name="Mori H."/>
            <person name="Tajima N."/>
            <person name="Moriyama T."/>
            <person name="Ikeuchi M."/>
            <person name="Watanabe M."/>
            <person name="Wada H."/>
            <person name="Kobayashi K."/>
            <person name="Saito M."/>
            <person name="Masuda T."/>
            <person name="Sasaki-Sekimoto Y."/>
            <person name="Mashiguchi K."/>
            <person name="Awai K."/>
            <person name="Shimojima M."/>
            <person name="Masuda S."/>
            <person name="Iwai M."/>
            <person name="Nobusawa T."/>
            <person name="Narise T."/>
            <person name="Kondo S."/>
            <person name="Saito H."/>
            <person name="Sato R."/>
            <person name="Murakawa M."/>
            <person name="Ihara Y."/>
            <person name="Oshima-Yamada Y."/>
            <person name="Ohtaka K."/>
            <person name="Satoh M."/>
            <person name="Sonobe K."/>
            <person name="Ishii M."/>
            <person name="Ohtani R."/>
            <person name="Kanamori-Sato M."/>
            <person name="Honoki R."/>
            <person name="Miyazaki D."/>
            <person name="Mochizuki H."/>
            <person name="Umetsu J."/>
            <person name="Higashi K."/>
            <person name="Shibata D."/>
            <person name="Kamiya Y."/>
            <person name="Sato N."/>
            <person name="Nakamura Y."/>
            <person name="Tabata S."/>
            <person name="Ida S."/>
            <person name="Kurokawa K."/>
            <person name="Ohta H."/>
        </authorList>
    </citation>
    <scope>NUCLEOTIDE SEQUENCE [LARGE SCALE GENOMIC DNA]</scope>
    <source>
        <strain evidence="2 3">NIES-2285</strain>
    </source>
</reference>
<evidence type="ECO:0008006" key="4">
    <source>
        <dbReference type="Google" id="ProtNLM"/>
    </source>
</evidence>
<dbReference type="OMA" id="IRRTREW"/>
<feature type="transmembrane region" description="Helical" evidence="1">
    <location>
        <begin position="12"/>
        <end position="30"/>
    </location>
</feature>
<organism evidence="2 3">
    <name type="scientific">Klebsormidium nitens</name>
    <name type="common">Green alga</name>
    <name type="synonym">Ulothrix nitens</name>
    <dbReference type="NCBI Taxonomy" id="105231"/>
    <lineage>
        <taxon>Eukaryota</taxon>
        <taxon>Viridiplantae</taxon>
        <taxon>Streptophyta</taxon>
        <taxon>Klebsormidiophyceae</taxon>
        <taxon>Klebsormidiales</taxon>
        <taxon>Klebsormidiaceae</taxon>
        <taxon>Klebsormidium</taxon>
    </lineage>
</organism>
<keyword evidence="1" id="KW-0472">Membrane</keyword>
<gene>
    <name evidence="2" type="ORF">KFL_004050080</name>
</gene>
<evidence type="ECO:0000313" key="2">
    <source>
        <dbReference type="EMBL" id="GAQ88163.1"/>
    </source>
</evidence>
<dbReference type="Proteomes" id="UP000054558">
    <property type="component" value="Unassembled WGS sequence"/>
</dbReference>
<name>A0A1Y1IC56_KLENI</name>
<sequence>MKLSRHLPFRSGFHCSTVFLVVLLQFIFLWHQLKLNINSPGPNLRRSLTVRVPDETHAFLDRAADGIAEQYHAKLLAAQGDPSHKVIIFDCLEQGKCYGLGDRLRGISTLFYLSVLTGSSFFINAPIPYPLENFMVPRLHDWRINGNNETGKQSKKPCTWAEGLEGRIQTPFDEVDEPKPELAQVDTVGRNLLKQSSLRSQQDTQFWDWLIQWPQRLWKVDVETFDAEQELSGKRLHRFICNLGYPQAYLTNEHLKKEVQGYHMDKLPQHYLFPVALRVLFKPSPCVQAEMDQYVRRFPDWHDPDTIKIGVQVRTYVMEGAPIIDGFLTGHIQPPPLECYEDLMFDIIRDEFRRRTQSMNELDKWDDRSRLRERVIVFVTSDNQQAIDYLNTNLFQFGIRSFSTKHMPSHILESTTIEAAAKTYIDWWLLTQMDRLLITKSTFGETAAAYSLKPTVVVDGWVDSCRTWKFNNTFHSDG</sequence>
<dbReference type="OrthoDB" id="428346at2759"/>